<proteinExistence type="predicted"/>
<organism evidence="2 3">
    <name type="scientific">Lentilactobacillus kisonensis F0435</name>
    <dbReference type="NCBI Taxonomy" id="797516"/>
    <lineage>
        <taxon>Bacteria</taxon>
        <taxon>Bacillati</taxon>
        <taxon>Bacillota</taxon>
        <taxon>Bacilli</taxon>
        <taxon>Lactobacillales</taxon>
        <taxon>Lactobacillaceae</taxon>
        <taxon>Lentilactobacillus</taxon>
    </lineage>
</organism>
<dbReference type="Proteomes" id="UP000005025">
    <property type="component" value="Unassembled WGS sequence"/>
</dbReference>
<dbReference type="Gene3D" id="2.60.40.420">
    <property type="entry name" value="Cupredoxins - blue copper proteins"/>
    <property type="match status" value="1"/>
</dbReference>
<dbReference type="EMBL" id="AGRJ01000122">
    <property type="protein sequence ID" value="EHO51926.1"/>
    <property type="molecule type" value="Genomic_DNA"/>
</dbReference>
<gene>
    <name evidence="2" type="ORF">HMPREF9104_01272</name>
</gene>
<dbReference type="InterPro" id="IPR008972">
    <property type="entry name" value="Cupredoxin"/>
</dbReference>
<dbReference type="PATRIC" id="fig|797516.3.peg.1134"/>
<evidence type="ECO:0000313" key="2">
    <source>
        <dbReference type="EMBL" id="EHO51926.1"/>
    </source>
</evidence>
<dbReference type="InterPro" id="IPR028096">
    <property type="entry name" value="EfeO_Cupredoxin"/>
</dbReference>
<accession>H1LF96</accession>
<name>H1LF96_9LACO</name>
<feature type="domain" description="EfeO-type cupredoxin-like" evidence="1">
    <location>
        <begin position="8"/>
        <end position="92"/>
    </location>
</feature>
<dbReference type="Pfam" id="PF13473">
    <property type="entry name" value="Cupredoxin_1"/>
    <property type="match status" value="1"/>
</dbReference>
<dbReference type="HOGENOM" id="CLU_131523_1_0_9"/>
<evidence type="ECO:0000259" key="1">
    <source>
        <dbReference type="Pfam" id="PF13473"/>
    </source>
</evidence>
<comment type="caution">
    <text evidence="2">The sequence shown here is derived from an EMBL/GenBank/DDBJ whole genome shotgun (WGS) entry which is preliminary data.</text>
</comment>
<sequence>MEELIMNTNKQSVEVTVAGGYNPQVITLKKGIPAEITFNRINDQARINVVHSKSLGFSEELPLNVKKTVQIPTDKVGDYQFSCGMDMFSGKVEVK</sequence>
<dbReference type="STRING" id="797516.HMPREF9104_01272"/>
<dbReference type="SUPFAM" id="SSF49503">
    <property type="entry name" value="Cupredoxins"/>
    <property type="match status" value="1"/>
</dbReference>
<evidence type="ECO:0000313" key="3">
    <source>
        <dbReference type="Proteomes" id="UP000005025"/>
    </source>
</evidence>
<reference evidence="2 3" key="1">
    <citation type="submission" date="2011-09" db="EMBL/GenBank/DDBJ databases">
        <authorList>
            <person name="Weinstock G."/>
            <person name="Sodergren E."/>
            <person name="Clifton S."/>
            <person name="Fulton L."/>
            <person name="Fulton B."/>
            <person name="Courtney L."/>
            <person name="Fronick C."/>
            <person name="Harrison M."/>
            <person name="Strong C."/>
            <person name="Farmer C."/>
            <person name="Delahaunty K."/>
            <person name="Markovic C."/>
            <person name="Hall O."/>
            <person name="Minx P."/>
            <person name="Tomlinson C."/>
            <person name="Mitreva M."/>
            <person name="Hou S."/>
            <person name="Chen J."/>
            <person name="Wollam A."/>
            <person name="Pepin K.H."/>
            <person name="Johnson M."/>
            <person name="Bhonagiri V."/>
            <person name="Zhang X."/>
            <person name="Suruliraj S."/>
            <person name="Warren W."/>
            <person name="Chinwalla A."/>
            <person name="Mardis E.R."/>
            <person name="Wilson R.K."/>
        </authorList>
    </citation>
    <scope>NUCLEOTIDE SEQUENCE [LARGE SCALE GENOMIC DNA]</scope>
    <source>
        <strain evidence="2 3">F0435</strain>
    </source>
</reference>
<protein>
    <recommendedName>
        <fullName evidence="1">EfeO-type cupredoxin-like domain-containing protein</fullName>
    </recommendedName>
</protein>
<dbReference type="AlphaFoldDB" id="H1LF96"/>